<keyword evidence="2" id="KW-1185">Reference proteome</keyword>
<name>A0A4Y3WM78_9PSEU</name>
<proteinExistence type="predicted"/>
<comment type="caution">
    <text evidence="1">The sequence shown here is derived from an EMBL/GenBank/DDBJ whole genome shotgun (WGS) entry which is preliminary data.</text>
</comment>
<gene>
    <name evidence="1" type="ORF">PHY01_16440</name>
</gene>
<accession>A0A4Y3WM78</accession>
<reference evidence="1 2" key="1">
    <citation type="submission" date="2019-06" db="EMBL/GenBank/DDBJ databases">
        <title>Whole genome shotgun sequence of Pseudonocardia hydrocarbonoxydans NBRC 14498.</title>
        <authorList>
            <person name="Hosoyama A."/>
            <person name="Uohara A."/>
            <person name="Ohji S."/>
            <person name="Ichikawa N."/>
        </authorList>
    </citation>
    <scope>NUCLEOTIDE SEQUENCE [LARGE SCALE GENOMIC DNA]</scope>
    <source>
        <strain evidence="1 2">NBRC 14498</strain>
    </source>
</reference>
<evidence type="ECO:0000313" key="2">
    <source>
        <dbReference type="Proteomes" id="UP000320338"/>
    </source>
</evidence>
<dbReference type="AlphaFoldDB" id="A0A4Y3WM78"/>
<evidence type="ECO:0000313" key="1">
    <source>
        <dbReference type="EMBL" id="GEC19361.1"/>
    </source>
</evidence>
<dbReference type="Proteomes" id="UP000320338">
    <property type="component" value="Unassembled WGS sequence"/>
</dbReference>
<sequence length="88" mass="10104">MPGPYDDLVDHLVRSSPLSANEATRVVDEVVAYFAEPVPDYVRRRHTELRHRGWHNDRIFTAIAAELPTRRVSPPALSARQLRRIVYG</sequence>
<protein>
    <submittedName>
        <fullName evidence="1">Uncharacterized protein</fullName>
    </submittedName>
</protein>
<dbReference type="EMBL" id="BJNG01000014">
    <property type="protein sequence ID" value="GEC19361.1"/>
    <property type="molecule type" value="Genomic_DNA"/>
</dbReference>
<dbReference type="OrthoDB" id="3214269at2"/>
<dbReference type="RefSeq" id="WP_141277919.1">
    <property type="nucleotide sequence ID" value="NZ_BAAARZ010000026.1"/>
</dbReference>
<organism evidence="1 2">
    <name type="scientific">Pseudonocardia hydrocarbonoxydans</name>
    <dbReference type="NCBI Taxonomy" id="76726"/>
    <lineage>
        <taxon>Bacteria</taxon>
        <taxon>Bacillati</taxon>
        <taxon>Actinomycetota</taxon>
        <taxon>Actinomycetes</taxon>
        <taxon>Pseudonocardiales</taxon>
        <taxon>Pseudonocardiaceae</taxon>
        <taxon>Pseudonocardia</taxon>
    </lineage>
</organism>